<dbReference type="Pfam" id="PF02163">
    <property type="entry name" value="Peptidase_M50"/>
    <property type="match status" value="1"/>
</dbReference>
<feature type="domain" description="Peptidase M50" evidence="14">
    <location>
        <begin position="127"/>
        <end position="160"/>
    </location>
</feature>
<evidence type="ECO:0000256" key="3">
    <source>
        <dbReference type="ARBA" id="ARBA00007931"/>
    </source>
</evidence>
<keyword evidence="8" id="KW-0378">Hydrolase</keyword>
<gene>
    <name evidence="15" type="ORF">ENJ40_09325</name>
</gene>
<evidence type="ECO:0000256" key="1">
    <source>
        <dbReference type="ARBA" id="ARBA00001947"/>
    </source>
</evidence>
<evidence type="ECO:0000313" key="15">
    <source>
        <dbReference type="EMBL" id="HFC98635.1"/>
    </source>
</evidence>
<feature type="transmembrane region" description="Helical" evidence="13">
    <location>
        <begin position="90"/>
        <end position="112"/>
    </location>
</feature>
<evidence type="ECO:0000256" key="2">
    <source>
        <dbReference type="ARBA" id="ARBA00004651"/>
    </source>
</evidence>
<sequence length="207" mass="22742">MWLPDLRTLIIITPPLLLAITFHELAHGWMAWRLGDPTAKAAGRLTLNPLKHLDPVGTLVLVLTQAIGWARPVPVNPGYFRHPRRDMMWVGLAGPGANFLMAVLLAFVYHALSPGAHILAVKLLRLMLALGVQINLGLGIFNLLPVPPLDGSRVLAGVLPSSVAYAFMRYEFMGFIFLILLIFTGVVDKIIFPLIFGFSHLLLGGWP</sequence>
<keyword evidence="4" id="KW-1003">Cell membrane</keyword>
<reference evidence="15" key="1">
    <citation type="journal article" date="2020" name="mSystems">
        <title>Genome- and Community-Level Interaction Insights into Carbon Utilization and Element Cycling Functions of Hydrothermarchaeota in Hydrothermal Sediment.</title>
        <authorList>
            <person name="Zhou Z."/>
            <person name="Liu Y."/>
            <person name="Xu W."/>
            <person name="Pan J."/>
            <person name="Luo Z.H."/>
            <person name="Li M."/>
        </authorList>
    </citation>
    <scope>NUCLEOTIDE SEQUENCE [LARGE SCALE GENOMIC DNA]</scope>
    <source>
        <strain evidence="15">HyVt-483</strain>
    </source>
</reference>
<evidence type="ECO:0000256" key="8">
    <source>
        <dbReference type="ARBA" id="ARBA00022801"/>
    </source>
</evidence>
<evidence type="ECO:0000259" key="14">
    <source>
        <dbReference type="Pfam" id="PF02163"/>
    </source>
</evidence>
<name>A0A7C3CPF6_9BACT</name>
<dbReference type="EMBL" id="DRMH01000130">
    <property type="protein sequence ID" value="HFC98635.1"/>
    <property type="molecule type" value="Genomic_DNA"/>
</dbReference>
<dbReference type="GO" id="GO:0006508">
    <property type="term" value="P:proteolysis"/>
    <property type="evidence" value="ECO:0007669"/>
    <property type="project" value="UniProtKB-KW"/>
</dbReference>
<comment type="similarity">
    <text evidence="3">Belongs to the peptidase M50B family.</text>
</comment>
<comment type="caution">
    <text evidence="15">The sequence shown here is derived from an EMBL/GenBank/DDBJ whole genome shotgun (WGS) entry which is preliminary data.</text>
</comment>
<dbReference type="Proteomes" id="UP000886043">
    <property type="component" value="Unassembled WGS sequence"/>
</dbReference>
<dbReference type="InterPro" id="IPR052348">
    <property type="entry name" value="Metallopeptidase_M50B"/>
</dbReference>
<dbReference type="GO" id="GO:0046872">
    <property type="term" value="F:metal ion binding"/>
    <property type="evidence" value="ECO:0007669"/>
    <property type="project" value="UniProtKB-KW"/>
</dbReference>
<evidence type="ECO:0000256" key="4">
    <source>
        <dbReference type="ARBA" id="ARBA00022475"/>
    </source>
</evidence>
<keyword evidence="7" id="KW-0479">Metal-binding</keyword>
<dbReference type="InterPro" id="IPR044537">
    <property type="entry name" value="Rip2-like"/>
</dbReference>
<protein>
    <submittedName>
        <fullName evidence="15">Site-2 protease family protein</fullName>
    </submittedName>
</protein>
<dbReference type="GO" id="GO:0008237">
    <property type="term" value="F:metallopeptidase activity"/>
    <property type="evidence" value="ECO:0007669"/>
    <property type="project" value="UniProtKB-KW"/>
</dbReference>
<evidence type="ECO:0000256" key="7">
    <source>
        <dbReference type="ARBA" id="ARBA00022723"/>
    </source>
</evidence>
<evidence type="ECO:0000256" key="10">
    <source>
        <dbReference type="ARBA" id="ARBA00022989"/>
    </source>
</evidence>
<keyword evidence="12 13" id="KW-0472">Membrane</keyword>
<evidence type="ECO:0000256" key="6">
    <source>
        <dbReference type="ARBA" id="ARBA00022692"/>
    </source>
</evidence>
<dbReference type="InterPro" id="IPR008915">
    <property type="entry name" value="Peptidase_M50"/>
</dbReference>
<evidence type="ECO:0000256" key="9">
    <source>
        <dbReference type="ARBA" id="ARBA00022833"/>
    </source>
</evidence>
<feature type="transmembrane region" description="Helical" evidence="13">
    <location>
        <begin position="124"/>
        <end position="144"/>
    </location>
</feature>
<comment type="cofactor">
    <cofactor evidence="1">
        <name>Zn(2+)</name>
        <dbReference type="ChEBI" id="CHEBI:29105"/>
    </cofactor>
</comment>
<feature type="transmembrane region" description="Helical" evidence="13">
    <location>
        <begin position="6"/>
        <end position="32"/>
    </location>
</feature>
<dbReference type="PANTHER" id="PTHR35864:SF1">
    <property type="entry name" value="ZINC METALLOPROTEASE YWHC-RELATED"/>
    <property type="match status" value="1"/>
</dbReference>
<keyword evidence="11" id="KW-0482">Metalloprotease</keyword>
<keyword evidence="6 13" id="KW-0812">Transmembrane</keyword>
<dbReference type="CDD" id="cd06158">
    <property type="entry name" value="S2P-M50_like_1"/>
    <property type="match status" value="1"/>
</dbReference>
<evidence type="ECO:0000256" key="12">
    <source>
        <dbReference type="ARBA" id="ARBA00023136"/>
    </source>
</evidence>
<proteinExistence type="inferred from homology"/>
<keyword evidence="5 15" id="KW-0645">Protease</keyword>
<organism evidence="15">
    <name type="scientific">Thermosulfurimonas dismutans</name>
    <dbReference type="NCBI Taxonomy" id="999894"/>
    <lineage>
        <taxon>Bacteria</taxon>
        <taxon>Pseudomonadati</taxon>
        <taxon>Thermodesulfobacteriota</taxon>
        <taxon>Thermodesulfobacteria</taxon>
        <taxon>Thermodesulfobacteriales</taxon>
        <taxon>Thermodesulfobacteriaceae</taxon>
        <taxon>Thermosulfurimonas</taxon>
    </lineage>
</organism>
<dbReference type="GO" id="GO:0005886">
    <property type="term" value="C:plasma membrane"/>
    <property type="evidence" value="ECO:0007669"/>
    <property type="project" value="UniProtKB-SubCell"/>
</dbReference>
<dbReference type="PANTHER" id="PTHR35864">
    <property type="entry name" value="ZINC METALLOPROTEASE MJ0611-RELATED"/>
    <property type="match status" value="1"/>
</dbReference>
<evidence type="ECO:0000256" key="11">
    <source>
        <dbReference type="ARBA" id="ARBA00023049"/>
    </source>
</evidence>
<dbReference type="AlphaFoldDB" id="A0A7C3CPF6"/>
<keyword evidence="9" id="KW-0862">Zinc</keyword>
<comment type="subcellular location">
    <subcellularLocation>
        <location evidence="2">Cell membrane</location>
        <topology evidence="2">Multi-pass membrane protein</topology>
    </subcellularLocation>
</comment>
<evidence type="ECO:0000256" key="5">
    <source>
        <dbReference type="ARBA" id="ARBA00022670"/>
    </source>
</evidence>
<accession>A0A7C3CPF6</accession>
<evidence type="ECO:0000256" key="13">
    <source>
        <dbReference type="SAM" id="Phobius"/>
    </source>
</evidence>
<keyword evidence="10 13" id="KW-1133">Transmembrane helix</keyword>